<feature type="transmembrane region" description="Helical" evidence="1">
    <location>
        <begin position="36"/>
        <end position="53"/>
    </location>
</feature>
<organism evidence="2 3">
    <name type="scientific">Meinhardsimonia xiamenensis</name>
    <dbReference type="NCBI Taxonomy" id="990712"/>
    <lineage>
        <taxon>Bacteria</taxon>
        <taxon>Pseudomonadati</taxon>
        <taxon>Pseudomonadota</taxon>
        <taxon>Alphaproteobacteria</taxon>
        <taxon>Rhodobacterales</taxon>
        <taxon>Paracoccaceae</taxon>
        <taxon>Meinhardsimonia</taxon>
    </lineage>
</organism>
<accession>A0A1G8ZGY5</accession>
<evidence type="ECO:0000313" key="3">
    <source>
        <dbReference type="Proteomes" id="UP000199328"/>
    </source>
</evidence>
<evidence type="ECO:0000313" key="2">
    <source>
        <dbReference type="EMBL" id="SDK14321.1"/>
    </source>
</evidence>
<keyword evidence="1" id="KW-1133">Transmembrane helix</keyword>
<reference evidence="3" key="1">
    <citation type="submission" date="2016-10" db="EMBL/GenBank/DDBJ databases">
        <authorList>
            <person name="Varghese N."/>
            <person name="Submissions S."/>
        </authorList>
    </citation>
    <scope>NUCLEOTIDE SEQUENCE [LARGE SCALE GENOMIC DNA]</scope>
    <source>
        <strain evidence="3">CGMCC 1.10789</strain>
    </source>
</reference>
<keyword evidence="1" id="KW-0812">Transmembrane</keyword>
<name>A0A1G8ZGY5_9RHOB</name>
<sequence>MEPTLTHDLYIVIGIVLGGFALSALLGALADRRRPWPALFALLVGAGLVGLAVSRQPEVYDLDGIAHAFIRVIAWARNQFG</sequence>
<dbReference type="AlphaFoldDB" id="A0A1G8ZGY5"/>
<proteinExistence type="predicted"/>
<dbReference type="RefSeq" id="WP_092498188.1">
    <property type="nucleotide sequence ID" value="NZ_FNFV01000001.1"/>
</dbReference>
<feature type="transmembrane region" description="Helical" evidence="1">
    <location>
        <begin position="9"/>
        <end position="30"/>
    </location>
</feature>
<protein>
    <submittedName>
        <fullName evidence="2">Uncharacterized protein</fullName>
    </submittedName>
</protein>
<dbReference type="Proteomes" id="UP000199328">
    <property type="component" value="Unassembled WGS sequence"/>
</dbReference>
<dbReference type="STRING" id="990712.SAMN05216257_101735"/>
<evidence type="ECO:0000256" key="1">
    <source>
        <dbReference type="SAM" id="Phobius"/>
    </source>
</evidence>
<keyword evidence="1" id="KW-0472">Membrane</keyword>
<gene>
    <name evidence="2" type="ORF">SAMN05216257_101735</name>
</gene>
<dbReference type="EMBL" id="FNFV01000001">
    <property type="protein sequence ID" value="SDK14321.1"/>
    <property type="molecule type" value="Genomic_DNA"/>
</dbReference>
<keyword evidence="3" id="KW-1185">Reference proteome</keyword>